<dbReference type="Proteomes" id="UP001358417">
    <property type="component" value="Unassembled WGS sequence"/>
</dbReference>
<evidence type="ECO:0000313" key="2">
    <source>
        <dbReference type="EMBL" id="KAK5049959.1"/>
    </source>
</evidence>
<keyword evidence="1" id="KW-0732">Signal</keyword>
<dbReference type="GeneID" id="89972257"/>
<evidence type="ECO:0000256" key="1">
    <source>
        <dbReference type="SAM" id="SignalP"/>
    </source>
</evidence>
<dbReference type="AlphaFoldDB" id="A0AAV9N5K3"/>
<sequence>MHFIGSVSVLMMAAGTAFAIPHPSINTNKLSTRASDPVQQLIAIAPGSTTCDGASFPDECAVSSTEVVNALVSGFAKYNINTAAEQAALLSWMAFESGDFKFNRNHFPAPGRPGQGTRAMLMPNFVQEYAASIPELSAQVAAAGSDPAKVLDLVLSDQYAWAAASWYYSTKCSAAQKAQVLNGGLQGWQDGFITGCVQTTNTPERQAYWSRARQALGVPV</sequence>
<comment type="caution">
    <text evidence="2">The sequence shown here is derived from an EMBL/GenBank/DDBJ whole genome shotgun (WGS) entry which is preliminary data.</text>
</comment>
<reference evidence="2 3" key="1">
    <citation type="submission" date="2023-08" db="EMBL/GenBank/DDBJ databases">
        <title>Black Yeasts Isolated from many extreme environments.</title>
        <authorList>
            <person name="Coleine C."/>
            <person name="Stajich J.E."/>
            <person name="Selbmann L."/>
        </authorList>
    </citation>
    <scope>NUCLEOTIDE SEQUENCE [LARGE SCALE GENOMIC DNA]</scope>
    <source>
        <strain evidence="2 3">CCFEE 5792</strain>
    </source>
</reference>
<proteinExistence type="predicted"/>
<organism evidence="2 3">
    <name type="scientific">Exophiala bonariae</name>
    <dbReference type="NCBI Taxonomy" id="1690606"/>
    <lineage>
        <taxon>Eukaryota</taxon>
        <taxon>Fungi</taxon>
        <taxon>Dikarya</taxon>
        <taxon>Ascomycota</taxon>
        <taxon>Pezizomycotina</taxon>
        <taxon>Eurotiomycetes</taxon>
        <taxon>Chaetothyriomycetidae</taxon>
        <taxon>Chaetothyriales</taxon>
        <taxon>Herpotrichiellaceae</taxon>
        <taxon>Exophiala</taxon>
    </lineage>
</organism>
<evidence type="ECO:0008006" key="4">
    <source>
        <dbReference type="Google" id="ProtNLM"/>
    </source>
</evidence>
<dbReference type="EMBL" id="JAVRRD010000018">
    <property type="protein sequence ID" value="KAK5049959.1"/>
    <property type="molecule type" value="Genomic_DNA"/>
</dbReference>
<name>A0AAV9N5K3_9EURO</name>
<feature type="signal peptide" evidence="1">
    <location>
        <begin position="1"/>
        <end position="19"/>
    </location>
</feature>
<accession>A0AAV9N5K3</accession>
<dbReference type="RefSeq" id="XP_064704769.1">
    <property type="nucleotide sequence ID" value="XM_064847657.1"/>
</dbReference>
<gene>
    <name evidence="2" type="ORF">LTR84_004078</name>
</gene>
<protein>
    <recommendedName>
        <fullName evidence="4">Lysozyme</fullName>
    </recommendedName>
</protein>
<evidence type="ECO:0000313" key="3">
    <source>
        <dbReference type="Proteomes" id="UP001358417"/>
    </source>
</evidence>
<keyword evidence="3" id="KW-1185">Reference proteome</keyword>
<feature type="chain" id="PRO_5043608901" description="Lysozyme" evidence="1">
    <location>
        <begin position="20"/>
        <end position="220"/>
    </location>
</feature>